<dbReference type="Pfam" id="PF00106">
    <property type="entry name" value="adh_short"/>
    <property type="match status" value="1"/>
</dbReference>
<sequence>MESLGGRFSRTTLTGVPRPLPALSGPEAPDRGELEGSFEAEALSPVLSLAVVFRVFENALRSDVKNQVVLITGGGGGVGKLLALNFARLQSRVIIWDINQEAINSTIELLASEGYSCKGYVVDLANKEKIQQTMKIVREDVGAVQILINNAGTVCCKPLWDLQEKVIENTYAVNVLSHYWTVKGCLDDMIDNGGHIVTVASVAGLLGTYGCTDYSATKFACIGFHEALYTELRTHGHDNVHMTLVCPYYINTGMFAGVRPRLMPMLEPEAVADAIVGAVRKNEVNCVLPDSVRFLLPLKHWLPAKVSWELMARVMKGPSSMMLFKGRGRVAAG</sequence>
<dbReference type="SUPFAM" id="SSF51735">
    <property type="entry name" value="NAD(P)-binding Rossmann-fold domains"/>
    <property type="match status" value="1"/>
</dbReference>
<dbReference type="EMBL" id="AJWK01031589">
    <property type="status" value="NOT_ANNOTATED_CDS"/>
    <property type="molecule type" value="Genomic_DNA"/>
</dbReference>
<keyword evidence="7" id="KW-0443">Lipid metabolism</keyword>
<evidence type="ECO:0000256" key="12">
    <source>
        <dbReference type="RuleBase" id="RU000363"/>
    </source>
</evidence>
<dbReference type="GO" id="GO:0016020">
    <property type="term" value="C:membrane"/>
    <property type="evidence" value="ECO:0007669"/>
    <property type="project" value="UniProtKB-SubCell"/>
</dbReference>
<evidence type="ECO:0000256" key="13">
    <source>
        <dbReference type="SAM" id="MobiDB-lite"/>
    </source>
</evidence>
<name>A0A1B0CW19_LUTLO</name>
<evidence type="ECO:0000256" key="7">
    <source>
        <dbReference type="ARBA" id="ARBA00023098"/>
    </source>
</evidence>
<dbReference type="PANTHER" id="PTHR24322:SF729">
    <property type="entry name" value="MIP05442P"/>
    <property type="match status" value="1"/>
</dbReference>
<dbReference type="InterPro" id="IPR036291">
    <property type="entry name" value="NAD(P)-bd_dom_sf"/>
</dbReference>
<evidence type="ECO:0000256" key="3">
    <source>
        <dbReference type="ARBA" id="ARBA00022692"/>
    </source>
</evidence>
<evidence type="ECO:0000256" key="8">
    <source>
        <dbReference type="ARBA" id="ARBA00023136"/>
    </source>
</evidence>
<evidence type="ECO:0000256" key="9">
    <source>
        <dbReference type="ARBA" id="ARBA00059620"/>
    </source>
</evidence>
<reference evidence="14" key="2">
    <citation type="journal article" date="2020" name="BMC">
        <title>Leishmania infection induces a limited differential gene expression in the sand fly midgut.</title>
        <authorList>
            <person name="Coutinho-Abreu I.V."/>
            <person name="Serafim T.D."/>
            <person name="Meneses C."/>
            <person name="Kamhawi S."/>
            <person name="Oliveira F."/>
            <person name="Valenzuela J.G."/>
        </authorList>
    </citation>
    <scope>NUCLEOTIDE SEQUENCE</scope>
    <source>
        <strain evidence="14">Jacobina</strain>
        <tissue evidence="14">Midgut</tissue>
    </source>
</reference>
<evidence type="ECO:0000313" key="16">
    <source>
        <dbReference type="Proteomes" id="UP000092461"/>
    </source>
</evidence>
<keyword evidence="16" id="KW-1185">Reference proteome</keyword>
<dbReference type="AlphaFoldDB" id="A0A1B0CW19"/>
<evidence type="ECO:0000313" key="14">
    <source>
        <dbReference type="EMBL" id="MBC1172561.1"/>
    </source>
</evidence>
<evidence type="ECO:0000256" key="5">
    <source>
        <dbReference type="ARBA" id="ARBA00022989"/>
    </source>
</evidence>
<evidence type="ECO:0000256" key="6">
    <source>
        <dbReference type="ARBA" id="ARBA00023002"/>
    </source>
</evidence>
<dbReference type="EMBL" id="GITU01003858">
    <property type="protein sequence ID" value="MBC1172561.1"/>
    <property type="molecule type" value="Transcribed_RNA"/>
</dbReference>
<accession>A0A1B0CW19</accession>
<protein>
    <recommendedName>
        <fullName evidence="10">Short-chain dehydrogenase/reductase 3</fullName>
    </recommendedName>
    <alternativeName>
        <fullName evidence="11">Retinal short-chain dehydrogenase/reductase 1</fullName>
    </alternativeName>
</protein>
<comment type="subcellular location">
    <subcellularLocation>
        <location evidence="1">Membrane</location>
        <topology evidence="1">Multi-pass membrane protein</topology>
    </subcellularLocation>
</comment>
<comment type="similarity">
    <text evidence="2 12">Belongs to the short-chain dehydrogenases/reductases (SDR) family.</text>
</comment>
<reference evidence="16" key="1">
    <citation type="submission" date="2012-05" db="EMBL/GenBank/DDBJ databases">
        <title>Whole Genome Assembly of Lutzomyia longipalpis.</title>
        <authorList>
            <person name="Richards S."/>
            <person name="Qu C."/>
            <person name="Dillon R."/>
            <person name="Worley K."/>
            <person name="Scherer S."/>
            <person name="Batterton M."/>
            <person name="Taylor A."/>
            <person name="Hawes A."/>
            <person name="Hernandez B."/>
            <person name="Kovar C."/>
            <person name="Mandapat C."/>
            <person name="Pham C."/>
            <person name="Qu C."/>
            <person name="Jing C."/>
            <person name="Bess C."/>
            <person name="Bandaranaike D."/>
            <person name="Ngo D."/>
            <person name="Ongeri F."/>
            <person name="Arias F."/>
            <person name="Lara F."/>
            <person name="Weissenberger G."/>
            <person name="Kamau G."/>
            <person name="Han H."/>
            <person name="Shen H."/>
            <person name="Dinh H."/>
            <person name="Khalil I."/>
            <person name="Jones J."/>
            <person name="Shafer J."/>
            <person name="Jayaseelan J."/>
            <person name="Quiroz J."/>
            <person name="Blankenburg K."/>
            <person name="Nguyen L."/>
            <person name="Jackson L."/>
            <person name="Francisco L."/>
            <person name="Tang L.-Y."/>
            <person name="Pu L.-L."/>
            <person name="Perales L."/>
            <person name="Lorensuhewa L."/>
            <person name="Munidasa M."/>
            <person name="Coyle M."/>
            <person name="Taylor M."/>
            <person name="Puazo M."/>
            <person name="Firestine M."/>
            <person name="Scheel M."/>
            <person name="Javaid M."/>
            <person name="Wang M."/>
            <person name="Li M."/>
            <person name="Tabassum N."/>
            <person name="Saada N."/>
            <person name="Osuji N."/>
            <person name="Aqrawi P."/>
            <person name="Fu Q."/>
            <person name="Thornton R."/>
            <person name="Raj R."/>
            <person name="Goodspeed R."/>
            <person name="Mata R."/>
            <person name="Najjar R."/>
            <person name="Gubbala S."/>
            <person name="Lee S."/>
            <person name="Denson S."/>
            <person name="Patil S."/>
            <person name="Macmil S."/>
            <person name="Qi S."/>
            <person name="Matskevitch T."/>
            <person name="Palculict T."/>
            <person name="Mathew T."/>
            <person name="Vee V."/>
            <person name="Velamala V."/>
            <person name="Korchina V."/>
            <person name="Cai W."/>
            <person name="Liu W."/>
            <person name="Dai W."/>
            <person name="Zou X."/>
            <person name="Zhu Y."/>
            <person name="Zhang Y."/>
            <person name="Wu Y.-Q."/>
            <person name="Xin Y."/>
            <person name="Nazarath L."/>
            <person name="Kovar C."/>
            <person name="Han Y."/>
            <person name="Muzny D."/>
            <person name="Gibbs R."/>
        </authorList>
    </citation>
    <scope>NUCLEOTIDE SEQUENCE [LARGE SCALE GENOMIC DNA]</scope>
    <source>
        <strain evidence="16">Jacobina</strain>
    </source>
</reference>
<feature type="region of interest" description="Disordered" evidence="13">
    <location>
        <begin position="1"/>
        <end position="31"/>
    </location>
</feature>
<evidence type="ECO:0000256" key="1">
    <source>
        <dbReference type="ARBA" id="ARBA00004141"/>
    </source>
</evidence>
<evidence type="ECO:0000256" key="10">
    <source>
        <dbReference type="ARBA" id="ARBA00068717"/>
    </source>
</evidence>
<reference evidence="15" key="3">
    <citation type="submission" date="2020-05" db="UniProtKB">
        <authorList>
            <consortium name="EnsemblMetazoa"/>
        </authorList>
    </citation>
    <scope>IDENTIFICATION</scope>
    <source>
        <strain evidence="15">Jacobina</strain>
    </source>
</reference>
<dbReference type="VEuPathDB" id="VectorBase:LLONM1_000491"/>
<dbReference type="CDD" id="cd05339">
    <property type="entry name" value="17beta-HSDXI-like_SDR_c"/>
    <property type="match status" value="1"/>
</dbReference>
<comment type="function">
    <text evidence="9">Catalyzes the reduction of all-trans-retinal to all-trans-retinol in the presence of NADPH.</text>
</comment>
<proteinExistence type="inferred from homology"/>
<dbReference type="GO" id="GO:0005811">
    <property type="term" value="C:lipid droplet"/>
    <property type="evidence" value="ECO:0007669"/>
    <property type="project" value="TreeGrafter"/>
</dbReference>
<keyword evidence="3" id="KW-0812">Transmembrane</keyword>
<dbReference type="GO" id="GO:0052650">
    <property type="term" value="F:all-trans-retinol dehydrogenase (NADP+) activity"/>
    <property type="evidence" value="ECO:0007669"/>
    <property type="project" value="UniProtKB-ARBA"/>
</dbReference>
<keyword evidence="5" id="KW-1133">Transmembrane helix</keyword>
<dbReference type="PRINTS" id="PR00080">
    <property type="entry name" value="SDRFAMILY"/>
</dbReference>
<evidence type="ECO:0000256" key="4">
    <source>
        <dbReference type="ARBA" id="ARBA00022857"/>
    </source>
</evidence>
<dbReference type="PANTHER" id="PTHR24322">
    <property type="entry name" value="PKSB"/>
    <property type="match status" value="1"/>
</dbReference>
<organism evidence="15 16">
    <name type="scientific">Lutzomyia longipalpis</name>
    <name type="common">Sand fly</name>
    <dbReference type="NCBI Taxonomy" id="7200"/>
    <lineage>
        <taxon>Eukaryota</taxon>
        <taxon>Metazoa</taxon>
        <taxon>Ecdysozoa</taxon>
        <taxon>Arthropoda</taxon>
        <taxon>Hexapoda</taxon>
        <taxon>Insecta</taxon>
        <taxon>Pterygota</taxon>
        <taxon>Neoptera</taxon>
        <taxon>Endopterygota</taxon>
        <taxon>Diptera</taxon>
        <taxon>Nematocera</taxon>
        <taxon>Psychodoidea</taxon>
        <taxon>Psychodidae</taxon>
        <taxon>Lutzomyia</taxon>
        <taxon>Lutzomyia</taxon>
    </lineage>
</organism>
<dbReference type="PRINTS" id="PR00081">
    <property type="entry name" value="GDHRDH"/>
</dbReference>
<dbReference type="EMBL" id="AJWK01031590">
    <property type="status" value="NOT_ANNOTATED_CDS"/>
    <property type="molecule type" value="Genomic_DNA"/>
</dbReference>
<dbReference type="Gene3D" id="3.40.50.720">
    <property type="entry name" value="NAD(P)-binding Rossmann-like Domain"/>
    <property type="match status" value="1"/>
</dbReference>
<keyword evidence="4" id="KW-0521">NADP</keyword>
<dbReference type="EnsemblMetazoa" id="LLOJ009204-RA">
    <property type="protein sequence ID" value="LLOJ009204-PA"/>
    <property type="gene ID" value="LLOJ009204"/>
</dbReference>
<evidence type="ECO:0000256" key="11">
    <source>
        <dbReference type="ARBA" id="ARBA00082544"/>
    </source>
</evidence>
<dbReference type="FunFam" id="3.40.50.720:FF:000131">
    <property type="entry name" value="Short-chain dehydrogenase/reductase 3"/>
    <property type="match status" value="1"/>
</dbReference>
<dbReference type="VEuPathDB" id="VectorBase:LLOJ009204"/>
<keyword evidence="8" id="KW-0472">Membrane</keyword>
<keyword evidence="6" id="KW-0560">Oxidoreductase</keyword>
<dbReference type="InterPro" id="IPR002347">
    <property type="entry name" value="SDR_fam"/>
</dbReference>
<evidence type="ECO:0000256" key="2">
    <source>
        <dbReference type="ARBA" id="ARBA00006484"/>
    </source>
</evidence>
<evidence type="ECO:0000313" key="15">
    <source>
        <dbReference type="EnsemblMetazoa" id="LLOJ009204-PA"/>
    </source>
</evidence>
<dbReference type="Proteomes" id="UP000092461">
    <property type="component" value="Unassembled WGS sequence"/>
</dbReference>